<dbReference type="PANTHER" id="PTHR35176">
    <property type="entry name" value="HEME OXYGENASE HI_0854-RELATED"/>
    <property type="match status" value="1"/>
</dbReference>
<feature type="domain" description="Pyridoxamine 5'-phosphate oxidase N-terminal" evidence="2">
    <location>
        <begin position="5"/>
        <end position="118"/>
    </location>
</feature>
<dbReference type="Pfam" id="PF01243">
    <property type="entry name" value="PNPOx_N"/>
    <property type="match status" value="1"/>
</dbReference>
<comment type="caution">
    <text evidence="3">The sequence shown here is derived from an EMBL/GenBank/DDBJ whole genome shotgun (WGS) entry which is preliminary data.</text>
</comment>
<dbReference type="InterPro" id="IPR019920">
    <property type="entry name" value="F420-binding_dom_put"/>
</dbReference>
<organism evidence="3 4">
    <name type="scientific">Dactylosporangium vinaceum</name>
    <dbReference type="NCBI Taxonomy" id="53362"/>
    <lineage>
        <taxon>Bacteria</taxon>
        <taxon>Bacillati</taxon>
        <taxon>Actinomycetota</taxon>
        <taxon>Actinomycetes</taxon>
        <taxon>Micromonosporales</taxon>
        <taxon>Micromonosporaceae</taxon>
        <taxon>Dactylosporangium</taxon>
    </lineage>
</organism>
<accession>A0ABV5MC74</accession>
<keyword evidence="4" id="KW-1185">Reference proteome</keyword>
<dbReference type="GO" id="GO:0016491">
    <property type="term" value="F:oxidoreductase activity"/>
    <property type="evidence" value="ECO:0007669"/>
    <property type="project" value="UniProtKB-KW"/>
</dbReference>
<gene>
    <name evidence="3" type="ORF">ACFFTR_25475</name>
</gene>
<dbReference type="InterPro" id="IPR012349">
    <property type="entry name" value="Split_barrel_FMN-bd"/>
</dbReference>
<name>A0ABV5MC74_9ACTN</name>
<dbReference type="InterPro" id="IPR011576">
    <property type="entry name" value="Pyridox_Oxase_N"/>
</dbReference>
<dbReference type="NCBIfam" id="TIGR03618">
    <property type="entry name" value="Rv1155_F420"/>
    <property type="match status" value="1"/>
</dbReference>
<keyword evidence="1 3" id="KW-0560">Oxidoreductase</keyword>
<evidence type="ECO:0000313" key="3">
    <source>
        <dbReference type="EMBL" id="MFB9446450.1"/>
    </source>
</evidence>
<evidence type="ECO:0000256" key="1">
    <source>
        <dbReference type="ARBA" id="ARBA00023002"/>
    </source>
</evidence>
<sequence length="121" mass="13595">MTLPEFWTERHLCTVTTIRADGTPHSVPVGATYDPATGLARIITSGRSQKVRNLDHNPNIAICQIDGRRWSTLEGIATVERDPAAVRDAEERYARRYKVPRPNPDRVVILVTVTRVLGTYK</sequence>
<dbReference type="RefSeq" id="WP_223092174.1">
    <property type="nucleotide sequence ID" value="NZ_CP061913.1"/>
</dbReference>
<dbReference type="InterPro" id="IPR052019">
    <property type="entry name" value="F420H2_bilvrd_red/Heme_oxyg"/>
</dbReference>
<dbReference type="EC" id="1.-.-.-" evidence="3"/>
<protein>
    <submittedName>
        <fullName evidence="3">PPOX class F420-dependent oxidoreductase</fullName>
        <ecNumber evidence="3">1.-.-.-</ecNumber>
    </submittedName>
</protein>
<reference evidence="3 4" key="1">
    <citation type="submission" date="2024-09" db="EMBL/GenBank/DDBJ databases">
        <authorList>
            <person name="Sun Q."/>
            <person name="Mori K."/>
        </authorList>
    </citation>
    <scope>NUCLEOTIDE SEQUENCE [LARGE SCALE GENOMIC DNA]</scope>
    <source>
        <strain evidence="3 4">JCM 3307</strain>
    </source>
</reference>
<dbReference type="PANTHER" id="PTHR35176:SF1">
    <property type="entry name" value="F420H(2)-DEPENDENT BILIVERDIN REDUCTASE"/>
    <property type="match status" value="1"/>
</dbReference>
<dbReference type="EMBL" id="JBHMCA010000047">
    <property type="protein sequence ID" value="MFB9446450.1"/>
    <property type="molecule type" value="Genomic_DNA"/>
</dbReference>
<dbReference type="SUPFAM" id="SSF50475">
    <property type="entry name" value="FMN-binding split barrel"/>
    <property type="match status" value="1"/>
</dbReference>
<dbReference type="Proteomes" id="UP001589608">
    <property type="component" value="Unassembled WGS sequence"/>
</dbReference>
<proteinExistence type="predicted"/>
<evidence type="ECO:0000313" key="4">
    <source>
        <dbReference type="Proteomes" id="UP001589608"/>
    </source>
</evidence>
<dbReference type="Gene3D" id="2.30.110.10">
    <property type="entry name" value="Electron Transport, Fmn-binding Protein, Chain A"/>
    <property type="match status" value="1"/>
</dbReference>
<evidence type="ECO:0000259" key="2">
    <source>
        <dbReference type="Pfam" id="PF01243"/>
    </source>
</evidence>